<keyword evidence="6 7" id="KW-0472">Membrane</keyword>
<evidence type="ECO:0000313" key="9">
    <source>
        <dbReference type="Proteomes" id="UP001642360"/>
    </source>
</evidence>
<dbReference type="PANTHER" id="PTHR11689">
    <property type="entry name" value="CHLORIDE CHANNEL PROTEIN CLC FAMILY MEMBER"/>
    <property type="match status" value="1"/>
</dbReference>
<gene>
    <name evidence="8" type="ORF">ILEXP_LOCUS21437</name>
</gene>
<keyword evidence="5" id="KW-0129">CBS domain</keyword>
<evidence type="ECO:0000256" key="2">
    <source>
        <dbReference type="ARBA" id="ARBA00022692"/>
    </source>
</evidence>
<proteinExistence type="predicted"/>
<comment type="caution">
    <text evidence="8">The sequence shown here is derived from an EMBL/GenBank/DDBJ whole genome shotgun (WGS) entry which is preliminary data.</text>
</comment>
<dbReference type="AlphaFoldDB" id="A0ABC8S7L7"/>
<keyword evidence="4 7" id="KW-1133">Transmembrane helix</keyword>
<evidence type="ECO:0000256" key="4">
    <source>
        <dbReference type="ARBA" id="ARBA00022989"/>
    </source>
</evidence>
<feature type="transmembrane region" description="Helical" evidence="7">
    <location>
        <begin position="73"/>
        <end position="99"/>
    </location>
</feature>
<dbReference type="GO" id="GO:0016020">
    <property type="term" value="C:membrane"/>
    <property type="evidence" value="ECO:0007669"/>
    <property type="project" value="UniProtKB-SubCell"/>
</dbReference>
<dbReference type="Proteomes" id="UP001642360">
    <property type="component" value="Unassembled WGS sequence"/>
</dbReference>
<dbReference type="InterPro" id="IPR051280">
    <property type="entry name" value="Cl-channel/antiporter"/>
</dbReference>
<evidence type="ECO:0000256" key="5">
    <source>
        <dbReference type="ARBA" id="ARBA00023122"/>
    </source>
</evidence>
<evidence type="ECO:0000256" key="3">
    <source>
        <dbReference type="ARBA" id="ARBA00022737"/>
    </source>
</evidence>
<keyword evidence="9" id="KW-1185">Reference proteome</keyword>
<keyword evidence="2 7" id="KW-0812">Transmembrane</keyword>
<reference evidence="8 9" key="1">
    <citation type="submission" date="2024-02" db="EMBL/GenBank/DDBJ databases">
        <authorList>
            <person name="Vignale AGUSTIN F."/>
            <person name="Sosa J E."/>
            <person name="Modenutti C."/>
        </authorList>
    </citation>
    <scope>NUCLEOTIDE SEQUENCE [LARGE SCALE GENOMIC DNA]</scope>
</reference>
<dbReference type="InterPro" id="IPR014743">
    <property type="entry name" value="Cl-channel_core"/>
</dbReference>
<dbReference type="SUPFAM" id="SSF81340">
    <property type="entry name" value="Clc chloride channel"/>
    <property type="match status" value="1"/>
</dbReference>
<protein>
    <submittedName>
        <fullName evidence="8">Uncharacterized protein</fullName>
    </submittedName>
</protein>
<dbReference type="PANTHER" id="PTHR11689:SF92">
    <property type="entry name" value="CHLORIDE CHANNEL-LIKE PROTEIN CLC-G-RELATED"/>
    <property type="match status" value="1"/>
</dbReference>
<feature type="transmembrane region" description="Helical" evidence="7">
    <location>
        <begin position="119"/>
        <end position="145"/>
    </location>
</feature>
<name>A0ABC8S7L7_9AQUA</name>
<evidence type="ECO:0000256" key="6">
    <source>
        <dbReference type="ARBA" id="ARBA00023136"/>
    </source>
</evidence>
<accession>A0ABC8S7L7</accession>
<evidence type="ECO:0000313" key="8">
    <source>
        <dbReference type="EMBL" id="CAK9153194.1"/>
    </source>
</evidence>
<evidence type="ECO:0000256" key="7">
    <source>
        <dbReference type="SAM" id="Phobius"/>
    </source>
</evidence>
<dbReference type="Pfam" id="PF00654">
    <property type="entry name" value="Voltage_CLC"/>
    <property type="match status" value="1"/>
</dbReference>
<keyword evidence="3" id="KW-0677">Repeat</keyword>
<dbReference type="InterPro" id="IPR001807">
    <property type="entry name" value="ClC"/>
</dbReference>
<sequence length="181" mass="20051">MSTTIPSGTVEEEPLTLPLLNRNLRRSASNTTSQVAIVGSNPCPIESLDYELIENHFFKQDWRSRGKIEICQYIFMKWILCFLIGFIVSLIGFTNNLAVENIAGMKFVVTSNMMLAKKYWAAFLVFASSNFGLTLFACLITAFIAPEAAGSGIPEVKAYLNGVDAPAIFSLRTLVVKVIWV</sequence>
<evidence type="ECO:0000256" key="1">
    <source>
        <dbReference type="ARBA" id="ARBA00004141"/>
    </source>
</evidence>
<dbReference type="EMBL" id="CAUOFW020002358">
    <property type="protein sequence ID" value="CAK9153194.1"/>
    <property type="molecule type" value="Genomic_DNA"/>
</dbReference>
<comment type="subcellular location">
    <subcellularLocation>
        <location evidence="1">Membrane</location>
        <topology evidence="1">Multi-pass membrane protein</topology>
    </subcellularLocation>
</comment>
<dbReference type="Gene3D" id="1.10.3080.10">
    <property type="entry name" value="Clc chloride channel"/>
    <property type="match status" value="1"/>
</dbReference>
<organism evidence="8 9">
    <name type="scientific">Ilex paraguariensis</name>
    <name type="common">yerba mate</name>
    <dbReference type="NCBI Taxonomy" id="185542"/>
    <lineage>
        <taxon>Eukaryota</taxon>
        <taxon>Viridiplantae</taxon>
        <taxon>Streptophyta</taxon>
        <taxon>Embryophyta</taxon>
        <taxon>Tracheophyta</taxon>
        <taxon>Spermatophyta</taxon>
        <taxon>Magnoliopsida</taxon>
        <taxon>eudicotyledons</taxon>
        <taxon>Gunneridae</taxon>
        <taxon>Pentapetalae</taxon>
        <taxon>asterids</taxon>
        <taxon>campanulids</taxon>
        <taxon>Aquifoliales</taxon>
        <taxon>Aquifoliaceae</taxon>
        <taxon>Ilex</taxon>
    </lineage>
</organism>